<evidence type="ECO:0000313" key="2">
    <source>
        <dbReference type="EnsemblMetazoa" id="AMAM021321-PA"/>
    </source>
</evidence>
<keyword evidence="3" id="KW-1185">Reference proteome</keyword>
<name>A0A182T7Q5_9DIPT</name>
<sequence>APSTESNLSFVADVNLDDIPFIDEDDTDEEDAPGSRSRGSGGCGTNVSTQTTAPSVVVNSPSMGTVGDATEAPTNHSNFNSNITTTTGGNLPSIMINTASRRGSNASCRKTVSFDIINDHHHHHHPYDDGEEGERAKGGRQSNVEHVAMDVVNSDTFSTGVPLTSRVSNRLNNNQILIDNSGTPIANHHSTYSGFPIAKGSSEITCDVESNNNNGQQQQRNDDPQKSIAMTANNGSSVGELRTHQERPIDTIRDYVVRHFSGTANVNVNNNYYCSNTVDRRQRNIQLDSDETGSAVRPQDPLYHGATRQGDKIVDNKMEEAHFATDSNNAPSATLVEDNDHCNLLRNIQLLKADGAFVGAENNDDGNTGDNNDDPHQQQRHHHQQHHHLHHPGQGGAKVRIRSPMSRSVAYDSSAAIENSPTEEETSHSETTVKFGHGKVKALAKFYNSLKDTNNNVIKYAKPHHGGTTELSSQRFQKHTTIKKSNASIIPTRNRLSNDEEQQIVNQLKLWSEFGSDDGGLNHQDDVSFKRSRSYDTSLNNYNYDENDIPSNRKSYDRLDSGKIAHEFERRNRVCSPNIGNLHAAHHGLHPHTLPTGFLLRKVKMCSPDCKNIENQKVTLSFLHGRGTPTACEQQQHRTSCPDLNTARQTPRQLKKQHNILRLLKQINSKLNEDDASDNDDDTATTDEAS</sequence>
<feature type="compositionally biased region" description="Polar residues" evidence="1">
    <location>
        <begin position="45"/>
        <end position="59"/>
    </location>
</feature>
<feature type="region of interest" description="Disordered" evidence="1">
    <location>
        <begin position="18"/>
        <end position="59"/>
    </location>
</feature>
<feature type="region of interest" description="Disordered" evidence="1">
    <location>
        <begin position="671"/>
        <end position="690"/>
    </location>
</feature>
<dbReference type="AlphaFoldDB" id="A0A182T7Q5"/>
<reference evidence="2" key="2">
    <citation type="submission" date="2020-05" db="UniProtKB">
        <authorList>
            <consortium name="EnsemblMetazoa"/>
        </authorList>
    </citation>
    <scope>IDENTIFICATION</scope>
    <source>
        <strain evidence="2">maculatus3</strain>
    </source>
</reference>
<reference evidence="3" key="1">
    <citation type="submission" date="2013-09" db="EMBL/GenBank/DDBJ databases">
        <title>The Genome Sequence of Anopheles maculatus species B.</title>
        <authorList>
            <consortium name="The Broad Institute Genomics Platform"/>
            <person name="Neafsey D.E."/>
            <person name="Besansky N."/>
            <person name="Howell P."/>
            <person name="Walton C."/>
            <person name="Young S.K."/>
            <person name="Zeng Q."/>
            <person name="Gargeya S."/>
            <person name="Fitzgerald M."/>
            <person name="Haas B."/>
            <person name="Abouelleil A."/>
            <person name="Allen A.W."/>
            <person name="Alvarado L."/>
            <person name="Arachchi H.M."/>
            <person name="Berlin A.M."/>
            <person name="Chapman S.B."/>
            <person name="Gainer-Dewar J."/>
            <person name="Goldberg J."/>
            <person name="Griggs A."/>
            <person name="Gujja S."/>
            <person name="Hansen M."/>
            <person name="Howarth C."/>
            <person name="Imamovic A."/>
            <person name="Ireland A."/>
            <person name="Larimer J."/>
            <person name="McCowan C."/>
            <person name="Murphy C."/>
            <person name="Pearson M."/>
            <person name="Poon T.W."/>
            <person name="Priest M."/>
            <person name="Roberts A."/>
            <person name="Saif S."/>
            <person name="Shea T."/>
            <person name="Sisk P."/>
            <person name="Sykes S."/>
            <person name="Wortman J."/>
            <person name="Nusbaum C."/>
            <person name="Birren B."/>
        </authorList>
    </citation>
    <scope>NUCLEOTIDE SEQUENCE [LARGE SCALE GENOMIC DNA]</scope>
    <source>
        <strain evidence="3">maculatus3</strain>
    </source>
</reference>
<organism evidence="2 3">
    <name type="scientific">Anopheles maculatus</name>
    <dbReference type="NCBI Taxonomy" id="74869"/>
    <lineage>
        <taxon>Eukaryota</taxon>
        <taxon>Metazoa</taxon>
        <taxon>Ecdysozoa</taxon>
        <taxon>Arthropoda</taxon>
        <taxon>Hexapoda</taxon>
        <taxon>Insecta</taxon>
        <taxon>Pterygota</taxon>
        <taxon>Neoptera</taxon>
        <taxon>Endopterygota</taxon>
        <taxon>Diptera</taxon>
        <taxon>Nematocera</taxon>
        <taxon>Culicoidea</taxon>
        <taxon>Culicidae</taxon>
        <taxon>Anophelinae</taxon>
        <taxon>Anopheles</taxon>
        <taxon>Anopheles maculatus group</taxon>
    </lineage>
</organism>
<feature type="compositionally biased region" description="Acidic residues" evidence="1">
    <location>
        <begin position="20"/>
        <end position="32"/>
    </location>
</feature>
<feature type="region of interest" description="Disordered" evidence="1">
    <location>
        <begin position="359"/>
        <end position="433"/>
    </location>
</feature>
<evidence type="ECO:0000313" key="3">
    <source>
        <dbReference type="Proteomes" id="UP000075901"/>
    </source>
</evidence>
<dbReference type="Proteomes" id="UP000075901">
    <property type="component" value="Unassembled WGS sequence"/>
</dbReference>
<feature type="compositionally biased region" description="Acidic residues" evidence="1">
    <location>
        <begin position="674"/>
        <end position="690"/>
    </location>
</feature>
<proteinExistence type="predicted"/>
<protein>
    <submittedName>
        <fullName evidence="2">Uncharacterized protein</fullName>
    </submittedName>
</protein>
<feature type="compositionally biased region" description="Basic residues" evidence="1">
    <location>
        <begin position="378"/>
        <end position="391"/>
    </location>
</feature>
<dbReference type="VEuPathDB" id="VectorBase:AMAM021321"/>
<evidence type="ECO:0000256" key="1">
    <source>
        <dbReference type="SAM" id="MobiDB-lite"/>
    </source>
</evidence>
<accession>A0A182T7Q5</accession>
<feature type="region of interest" description="Disordered" evidence="1">
    <location>
        <begin position="120"/>
        <end position="140"/>
    </location>
</feature>
<dbReference type="EnsemblMetazoa" id="AMAM021321-RA">
    <property type="protein sequence ID" value="AMAM021321-PA"/>
    <property type="gene ID" value="AMAM021321"/>
</dbReference>